<accession>A0A915INS8</accession>
<keyword evidence="1" id="KW-1185">Reference proteome</keyword>
<dbReference type="PANTHER" id="PTHR10773:SF19">
    <property type="match status" value="1"/>
</dbReference>
<dbReference type="WBParaSite" id="nRc.2.0.1.t15455-RA">
    <property type="protein sequence ID" value="nRc.2.0.1.t15455-RA"/>
    <property type="gene ID" value="nRc.2.0.1.g15455"/>
</dbReference>
<protein>
    <submittedName>
        <fullName evidence="2">Uncharacterized protein</fullName>
    </submittedName>
</protein>
<dbReference type="PANTHER" id="PTHR10773">
    <property type="entry name" value="DNA-DIRECTED RNA POLYMERASES I, II, AND III SUBUNIT RPABC2"/>
    <property type="match status" value="1"/>
</dbReference>
<evidence type="ECO:0000313" key="1">
    <source>
        <dbReference type="Proteomes" id="UP000887565"/>
    </source>
</evidence>
<organism evidence="1 2">
    <name type="scientific">Romanomermis culicivorax</name>
    <name type="common">Nematode worm</name>
    <dbReference type="NCBI Taxonomy" id="13658"/>
    <lineage>
        <taxon>Eukaryota</taxon>
        <taxon>Metazoa</taxon>
        <taxon>Ecdysozoa</taxon>
        <taxon>Nematoda</taxon>
        <taxon>Enoplea</taxon>
        <taxon>Dorylaimia</taxon>
        <taxon>Mermithida</taxon>
        <taxon>Mermithoidea</taxon>
        <taxon>Mermithidae</taxon>
        <taxon>Romanomermis</taxon>
    </lineage>
</organism>
<dbReference type="AlphaFoldDB" id="A0A915INS8"/>
<evidence type="ECO:0000313" key="2">
    <source>
        <dbReference type="WBParaSite" id="nRc.2.0.1.t15455-RA"/>
    </source>
</evidence>
<sequence>MVYEYFLPKQSENLKVCHDFFCKTLNISYKPIVKAHQSSSETGEFIGKDGRGTHEPHNKLPANVLKAIKDHIESFPMMDSHYCRKSSGRQYLSSRLSVAKMYDLFKETRLEKLVSFEKYKQVFGTEYNLAFHRPRKGNT</sequence>
<dbReference type="OMA" id="THEPHNK"/>
<reference evidence="2" key="1">
    <citation type="submission" date="2022-11" db="UniProtKB">
        <authorList>
            <consortium name="WormBaseParasite"/>
        </authorList>
    </citation>
    <scope>IDENTIFICATION</scope>
</reference>
<dbReference type="Proteomes" id="UP000887565">
    <property type="component" value="Unplaced"/>
</dbReference>
<proteinExistence type="predicted"/>
<name>A0A915INS8_ROMCU</name>